<dbReference type="InterPro" id="IPR012332">
    <property type="entry name" value="Autotransporter_pectin_lyase_C"/>
</dbReference>
<feature type="domain" description="Pertactin central region" evidence="1">
    <location>
        <begin position="729"/>
        <end position="850"/>
    </location>
</feature>
<name>A0ABV2FP14_9HYPH</name>
<evidence type="ECO:0000259" key="1">
    <source>
        <dbReference type="Pfam" id="PF03212"/>
    </source>
</evidence>
<dbReference type="InterPro" id="IPR011050">
    <property type="entry name" value="Pectin_lyase_fold/virulence"/>
</dbReference>
<evidence type="ECO:0000313" key="3">
    <source>
        <dbReference type="Proteomes" id="UP001549112"/>
    </source>
</evidence>
<proteinExistence type="predicted"/>
<dbReference type="Pfam" id="PF03212">
    <property type="entry name" value="Pertactin"/>
    <property type="match status" value="2"/>
</dbReference>
<accession>A0ABV2FP14</accession>
<dbReference type="Proteomes" id="UP001549112">
    <property type="component" value="Unassembled WGS sequence"/>
</dbReference>
<feature type="domain" description="Pertactin central region" evidence="1">
    <location>
        <begin position="267"/>
        <end position="385"/>
    </location>
</feature>
<sequence>MQRKLKLSFFALISSVFFVKVSGADGVSIRGGKPLVQEGIIEKIKENGEVFTIKNGQVEIVKRGEVSKATLIKKYGLQSVEGGQTEDTKVYGGEQIILGEGSYAYNSEIYGEGETLGQQNVYDGGAAFFTDVMSGGEQNIDRWFRDGEGGLAVDTKVFSGGVQNVLAGGKASSITLEEGALQRVYSGGYVEDLTIKSGAISLVYGGAELAGEVKVSDSGKFYLYAGSGQHQTKVENILLNGKESQLYSVATEGDGSSTLIQKLRGKGRVIFTASSTAATSTMRNPYYSLLSVQNLSGNIDFNFRINTAERYGDYLIVEKGAGNHMVSIVDSGSEITNSSFHSVDLITDKSGEANFSLKNHSVDGGAYMYDLKQKSEKGEKIWYLAATKKVSTSSATAPNAQTSIAGSLGKEENITDLQDPIISSYESDLDFYADNYRVGENQLVLQNSTISDGNMVISDDNSTVYFFDDSMADNPKLSMNNTIEGSGILYVEDGGFSKNTTVMEGGSEVIGEQGISEFTIVYEGGRQSVEGGGSALKTEIYGGDQLIFGDGYVNGGIVGSSAYNTKIYGQGGKPGQQSVYDGGMAMGTQIMHGGMQNLAKWFADDEDFAEKTGGLAVNTEVFAGGLQRILAGGNADIVTLYKGAFQEVHAGGSVKNLTIEGGASSWASAGAILGGEVNISDSGKLYIYAGDDSQRTTVENINLIGEESQLYALASHFDDKSTYIQSLSGVGRVTFTSPMNRLYYSQLYIDDLSGSMHFNLNVSLAEGKGDYLFIENGSGYHTISVIDSGIQIIDHSSTKLDLIFDQSGGADFTLKSFSGAKVEFVDGGTYTYGLKWENSEDGRAKIWYLTAVYMDSSLGRRRTLRHLNQNQPVSVFSTITTSEEHTVALSRSRGNRRKLSEESLASFHSAASSGEEYIVGERDGNDIHSSSCPKLSRPLHVATLSREKKVLKPSYQDNFSQDLKQRERIPDFLTTPSTDAVLSLSVSPGFIFHNELQAVRAGRGVLDRDKKDAALWIYTIKSKEAISADHLDFKLEQTGIVLGLSGLSEWENGEFYIGGFGSYDQARVAHARGGVSSINAYSV</sequence>
<reference evidence="2 3" key="1">
    <citation type="submission" date="2024-06" db="EMBL/GenBank/DDBJ databases">
        <title>Genomic Encyclopedia of Type Strains, Phase IV (KMG-IV): sequencing the most valuable type-strain genomes for metagenomic binning, comparative biology and taxonomic classification.</title>
        <authorList>
            <person name="Goeker M."/>
        </authorList>
    </citation>
    <scope>NUCLEOTIDE SEQUENCE [LARGE SCALE GENOMIC DNA]</scope>
    <source>
        <strain evidence="2 3">DSM 23650</strain>
    </source>
</reference>
<keyword evidence="3" id="KW-1185">Reference proteome</keyword>
<dbReference type="InterPro" id="IPR004899">
    <property type="entry name" value="Pertactin_central"/>
</dbReference>
<feature type="non-terminal residue" evidence="2">
    <location>
        <position position="1083"/>
    </location>
</feature>
<dbReference type="RefSeq" id="WP_354186495.1">
    <property type="nucleotide sequence ID" value="NZ_JBEPLT010000007.1"/>
</dbReference>
<protein>
    <submittedName>
        <fullName evidence="2">Autotransporter passenger strand-loop-strand repeat protein</fullName>
    </submittedName>
</protein>
<organism evidence="2 3">
    <name type="scientific">Bartonella japonica</name>
    <dbReference type="NCBI Taxonomy" id="357761"/>
    <lineage>
        <taxon>Bacteria</taxon>
        <taxon>Pseudomonadati</taxon>
        <taxon>Pseudomonadota</taxon>
        <taxon>Alphaproteobacteria</taxon>
        <taxon>Hyphomicrobiales</taxon>
        <taxon>Bartonellaceae</taxon>
        <taxon>Bartonella</taxon>
    </lineage>
</organism>
<comment type="caution">
    <text evidence="2">The sequence shown here is derived from an EMBL/GenBank/DDBJ whole genome shotgun (WGS) entry which is preliminary data.</text>
</comment>
<dbReference type="EMBL" id="JBEPLT010000007">
    <property type="protein sequence ID" value="MET3560241.1"/>
    <property type="molecule type" value="Genomic_DNA"/>
</dbReference>
<dbReference type="SUPFAM" id="SSF51126">
    <property type="entry name" value="Pectin lyase-like"/>
    <property type="match status" value="2"/>
</dbReference>
<dbReference type="Gene3D" id="2.160.20.20">
    <property type="match status" value="2"/>
</dbReference>
<evidence type="ECO:0000313" key="2">
    <source>
        <dbReference type="EMBL" id="MET3560241.1"/>
    </source>
</evidence>
<gene>
    <name evidence="2" type="ORF">ABID39_000933</name>
</gene>